<protein>
    <submittedName>
        <fullName evidence="1">Uncharacterized protein</fullName>
    </submittedName>
</protein>
<evidence type="ECO:0000313" key="1">
    <source>
        <dbReference type="EMBL" id="OCC16581.1"/>
    </source>
</evidence>
<name>A0A1B9F9Y2_9BACT</name>
<reference evidence="1 2" key="1">
    <citation type="submission" date="2016-06" db="EMBL/GenBank/DDBJ databases">
        <title>Respiratory ammonification of nitrate coupled to the oxidation of elemental sulfur in deep-sea autotrophic thermophilic bacteria.</title>
        <authorList>
            <person name="Slobodkina G.B."/>
            <person name="Mardanov A.V."/>
            <person name="Ravin N.V."/>
            <person name="Frolova A.A."/>
            <person name="Viryasiv M.B."/>
            <person name="Chernyh N.A."/>
            <person name="Bonch-Osmolovskaya E.A."/>
            <person name="Slobodkin A.I."/>
        </authorList>
    </citation>
    <scope>NUCLEOTIDE SEQUENCE [LARGE SCALE GENOMIC DNA]</scope>
    <source>
        <strain evidence="1 2">S69</strain>
    </source>
</reference>
<comment type="caution">
    <text evidence="1">The sequence shown here is derived from an EMBL/GenBank/DDBJ whole genome shotgun (WGS) entry which is preliminary data.</text>
</comment>
<evidence type="ECO:0000313" key="2">
    <source>
        <dbReference type="Proteomes" id="UP000093080"/>
    </source>
</evidence>
<accession>A0A1B9F9Y2</accession>
<keyword evidence="2" id="KW-1185">Reference proteome</keyword>
<dbReference type="STRING" id="1156395.DBT_0399"/>
<dbReference type="RefSeq" id="WP_067615830.1">
    <property type="nucleotide sequence ID" value="NZ_MAGO01000001.1"/>
</dbReference>
<dbReference type="Proteomes" id="UP000093080">
    <property type="component" value="Unassembled WGS sequence"/>
</dbReference>
<dbReference type="AlphaFoldDB" id="A0A1B9F9Y2"/>
<organism evidence="1 2">
    <name type="scientific">Dissulfuribacter thermophilus</name>
    <dbReference type="NCBI Taxonomy" id="1156395"/>
    <lineage>
        <taxon>Bacteria</taxon>
        <taxon>Pseudomonadati</taxon>
        <taxon>Thermodesulfobacteriota</taxon>
        <taxon>Dissulfuribacteria</taxon>
        <taxon>Dissulfuribacterales</taxon>
        <taxon>Dissulfuribacteraceae</taxon>
        <taxon>Dissulfuribacter</taxon>
    </lineage>
</organism>
<dbReference type="EMBL" id="MAGO01000001">
    <property type="protein sequence ID" value="OCC16581.1"/>
    <property type="molecule type" value="Genomic_DNA"/>
</dbReference>
<sequence>MPEKNATQPQVQLPSDNNLYKGFYEDALREAMPPEVGKEFDERIFDAYWDYWCEVVPLF</sequence>
<gene>
    <name evidence="1" type="ORF">DBT_0399</name>
</gene>
<proteinExistence type="predicted"/>